<proteinExistence type="predicted"/>
<name>A0A1G8A5P6_9NOCA</name>
<sequence length="177" mass="19747">MSDSWQMIVGLDVGADRAIDVIGTLAHDLCARGIVAPDTTNDWEFVPGPRAADVVDPEWAAIQGFRPNNVVRLDLGHQVFASNGNYEPPPCPTCDRAVEPDEHIRGIERWWATRIEPSLQCNGCGYHAAMGDWAHHFSLYVGCVGISFMNWPPLTDVFLTETGTRLSQRWRLIHSHI</sequence>
<evidence type="ECO:0000313" key="2">
    <source>
        <dbReference type="Proteomes" id="UP000183263"/>
    </source>
</evidence>
<gene>
    <name evidence="1" type="ORF">SAMN05444695_101315</name>
</gene>
<evidence type="ECO:0000313" key="1">
    <source>
        <dbReference type="EMBL" id="SDH15710.1"/>
    </source>
</evidence>
<accession>A0A1G8A5P6</accession>
<keyword evidence="2" id="KW-1185">Reference proteome</keyword>
<dbReference type="OrthoDB" id="3468002at2"/>
<dbReference type="Proteomes" id="UP000183263">
    <property type="component" value="Unassembled WGS sequence"/>
</dbReference>
<dbReference type="AlphaFoldDB" id="A0A1G8A5P6"/>
<organism evidence="1 2">
    <name type="scientific">Rhodococcus triatomae</name>
    <dbReference type="NCBI Taxonomy" id="300028"/>
    <lineage>
        <taxon>Bacteria</taxon>
        <taxon>Bacillati</taxon>
        <taxon>Actinomycetota</taxon>
        <taxon>Actinomycetes</taxon>
        <taxon>Mycobacteriales</taxon>
        <taxon>Nocardiaceae</taxon>
        <taxon>Rhodococcus</taxon>
    </lineage>
</organism>
<dbReference type="RefSeq" id="WP_139183111.1">
    <property type="nucleotide sequence ID" value="NZ_FNDN01000001.1"/>
</dbReference>
<dbReference type="EMBL" id="FNDN01000001">
    <property type="protein sequence ID" value="SDH15710.1"/>
    <property type="molecule type" value="Genomic_DNA"/>
</dbReference>
<reference evidence="1 2" key="1">
    <citation type="submission" date="2016-10" db="EMBL/GenBank/DDBJ databases">
        <authorList>
            <person name="de Groot N.N."/>
        </authorList>
    </citation>
    <scope>NUCLEOTIDE SEQUENCE [LARGE SCALE GENOMIC DNA]</scope>
    <source>
        <strain evidence="1 2">DSM 44892</strain>
    </source>
</reference>
<protein>
    <submittedName>
        <fullName evidence="1">Uncharacterized protein</fullName>
    </submittedName>
</protein>